<dbReference type="Proteomes" id="UP000615446">
    <property type="component" value="Unassembled WGS sequence"/>
</dbReference>
<protein>
    <submittedName>
        <fullName evidence="1">Uncharacterized protein</fullName>
    </submittedName>
</protein>
<dbReference type="AlphaFoldDB" id="A0A8H3QX05"/>
<proteinExistence type="predicted"/>
<evidence type="ECO:0000313" key="2">
    <source>
        <dbReference type="Proteomes" id="UP000615446"/>
    </source>
</evidence>
<accession>A0A8H3QX05</accession>
<organism evidence="1 2">
    <name type="scientific">Rhizophagus clarus</name>
    <dbReference type="NCBI Taxonomy" id="94130"/>
    <lineage>
        <taxon>Eukaryota</taxon>
        <taxon>Fungi</taxon>
        <taxon>Fungi incertae sedis</taxon>
        <taxon>Mucoromycota</taxon>
        <taxon>Glomeromycotina</taxon>
        <taxon>Glomeromycetes</taxon>
        <taxon>Glomerales</taxon>
        <taxon>Glomeraceae</taxon>
        <taxon>Rhizophagus</taxon>
    </lineage>
</organism>
<evidence type="ECO:0000313" key="1">
    <source>
        <dbReference type="EMBL" id="GES95046.1"/>
    </source>
</evidence>
<dbReference type="EMBL" id="BLAL01000239">
    <property type="protein sequence ID" value="GES95046.1"/>
    <property type="molecule type" value="Genomic_DNA"/>
</dbReference>
<name>A0A8H3QX05_9GLOM</name>
<gene>
    <name evidence="1" type="ORF">RCL2_002173800</name>
</gene>
<reference evidence="1" key="1">
    <citation type="submission" date="2019-10" db="EMBL/GenBank/DDBJ databases">
        <title>Conservation and host-specific expression of non-tandemly repeated heterogenous ribosome RNA gene in arbuscular mycorrhizal fungi.</title>
        <authorList>
            <person name="Maeda T."/>
            <person name="Kobayashi Y."/>
            <person name="Nakagawa T."/>
            <person name="Ezawa T."/>
            <person name="Yamaguchi K."/>
            <person name="Bino T."/>
            <person name="Nishimoto Y."/>
            <person name="Shigenobu S."/>
            <person name="Kawaguchi M."/>
        </authorList>
    </citation>
    <scope>NUCLEOTIDE SEQUENCE</scope>
    <source>
        <strain evidence="1">HR1</strain>
    </source>
</reference>
<comment type="caution">
    <text evidence="1">The sequence shown here is derived from an EMBL/GenBank/DDBJ whole genome shotgun (WGS) entry which is preliminary data.</text>
</comment>
<sequence length="131" mass="15378">MSYLSEGKTHHVIQTYSKRRLCNLKSVFSTNLVITGGENIGESASNRQAGTNLRRSNRQRDVALGRAQLKIGMQLEKRLERHPSHYYKAISDLRIQVPDHRKGRVEMIIKSVWRNWIDRSWYISIFNNFTF</sequence>